<keyword evidence="1" id="KW-0472">Membrane</keyword>
<keyword evidence="1" id="KW-0812">Transmembrane</keyword>
<keyword evidence="1" id="KW-1133">Transmembrane helix</keyword>
<keyword evidence="2" id="KW-0496">Mitochondrion</keyword>
<reference evidence="2" key="1">
    <citation type="submission" date="2019-03" db="EMBL/GenBank/DDBJ databases">
        <title>Largest Complete Mitochondrial Genome of a Gymnosperm, Sitka Spruce (Picea sitchensis), Indicates Complex Physical Structure.</title>
        <authorList>
            <person name="Jackman S.D."/>
            <person name="Coombe L."/>
            <person name="Warren R."/>
            <person name="Kirk H."/>
            <person name="Trinh E."/>
            <person name="McLeod T."/>
            <person name="Pleasance S."/>
            <person name="Pandoh P."/>
            <person name="Zhao Y."/>
            <person name="Coope R."/>
            <person name="Bousquet J."/>
            <person name="Bohlmann J.C."/>
            <person name="Jones S.J.M."/>
            <person name="Birol I."/>
        </authorList>
    </citation>
    <scope>NUCLEOTIDE SEQUENCE</scope>
    <source>
        <strain evidence="2">Q903</strain>
    </source>
</reference>
<gene>
    <name evidence="2" type="primary">orf05777</name>
    <name evidence="2" type="ORF">Q903MT_gene5745</name>
</gene>
<sequence>MNEACFPSNDDRPNSRWWKGSFSLATRNYEARIQETTTPTWLTFLAPSIYLYLYLLITQAIARKYLLALSLSSAWRGGRCPISPERALSPLYPCPFVRFNPLRNDPA</sequence>
<protein>
    <submittedName>
        <fullName evidence="2">Uncharacterized protein</fullName>
    </submittedName>
</protein>
<proteinExistence type="predicted"/>
<evidence type="ECO:0000256" key="1">
    <source>
        <dbReference type="SAM" id="Phobius"/>
    </source>
</evidence>
<geneLocation type="mitochondrion" evidence="2"/>
<dbReference type="AlphaFoldDB" id="A0A6B9XSL5"/>
<evidence type="ECO:0000313" key="2">
    <source>
        <dbReference type="EMBL" id="QHR91709.1"/>
    </source>
</evidence>
<accession>A0A6B9XSL5</accession>
<dbReference type="EMBL" id="MK697702">
    <property type="protein sequence ID" value="QHR91709.1"/>
    <property type="molecule type" value="Genomic_DNA"/>
</dbReference>
<feature type="transmembrane region" description="Helical" evidence="1">
    <location>
        <begin position="41"/>
        <end position="62"/>
    </location>
</feature>
<name>A0A6B9XSL5_PICSI</name>
<organism evidence="2">
    <name type="scientific">Picea sitchensis</name>
    <name type="common">Sitka spruce</name>
    <name type="synonym">Pinus sitchensis</name>
    <dbReference type="NCBI Taxonomy" id="3332"/>
    <lineage>
        <taxon>Eukaryota</taxon>
        <taxon>Viridiplantae</taxon>
        <taxon>Streptophyta</taxon>
        <taxon>Embryophyta</taxon>
        <taxon>Tracheophyta</taxon>
        <taxon>Spermatophyta</taxon>
        <taxon>Pinopsida</taxon>
        <taxon>Pinidae</taxon>
        <taxon>Conifers I</taxon>
        <taxon>Pinales</taxon>
        <taxon>Pinaceae</taxon>
        <taxon>Picea</taxon>
    </lineage>
</organism>